<dbReference type="CDD" id="cd07067">
    <property type="entry name" value="HP_PGM_like"/>
    <property type="match status" value="1"/>
</dbReference>
<keyword evidence="1" id="KW-0378">Hydrolase</keyword>
<comment type="caution">
    <text evidence="2">The sequence shown here is derived from an EMBL/GenBank/DDBJ whole genome shotgun (WGS) entry which is preliminary data.</text>
</comment>
<dbReference type="RefSeq" id="WP_230739663.1">
    <property type="nucleotide sequence ID" value="NZ_PGCK01000001.1"/>
</dbReference>
<proteinExistence type="predicted"/>
<name>A0AAP2RBK2_9EURY</name>
<dbReference type="Proteomes" id="UP001320159">
    <property type="component" value="Unassembled WGS sequence"/>
</dbReference>
<dbReference type="NCBIfam" id="TIGR00249">
    <property type="entry name" value="sixA"/>
    <property type="match status" value="1"/>
</dbReference>
<gene>
    <name evidence="2" type="primary">sixA</name>
    <name evidence="2" type="ORF">CUJ83_01205</name>
</gene>
<dbReference type="InterPro" id="IPR004449">
    <property type="entry name" value="SixA"/>
</dbReference>
<dbReference type="AlphaFoldDB" id="A0AAP2RBK2"/>
<evidence type="ECO:0000313" key="3">
    <source>
        <dbReference type="Proteomes" id="UP001320159"/>
    </source>
</evidence>
<dbReference type="Pfam" id="PF00300">
    <property type="entry name" value="His_Phos_1"/>
    <property type="match status" value="1"/>
</dbReference>
<evidence type="ECO:0000256" key="1">
    <source>
        <dbReference type="ARBA" id="ARBA00022801"/>
    </source>
</evidence>
<dbReference type="InterPro" id="IPR029033">
    <property type="entry name" value="His_PPase_superfam"/>
</dbReference>
<dbReference type="EMBL" id="PGCK01000001">
    <property type="protein sequence ID" value="MCD1293615.1"/>
    <property type="molecule type" value="Genomic_DNA"/>
</dbReference>
<dbReference type="InterPro" id="IPR051021">
    <property type="entry name" value="Mito_Ser/Thr_phosphatase"/>
</dbReference>
<accession>A0AAP2RBK2</accession>
<dbReference type="GO" id="GO:0005737">
    <property type="term" value="C:cytoplasm"/>
    <property type="evidence" value="ECO:0007669"/>
    <property type="project" value="InterPro"/>
</dbReference>
<sequence>MNELYVIRHGIAEMISPAGGGDESRELTKKGREKVRLISKTLKDREIFFDRIVSSPLTRAVQTAEIVSRYCSDREEIALTDYLKPGSSYEDLIEYLNRTEGAEKVAIVGHEPFLSGFISYCLSRSKSSFVEMKKSGVALLEIDGMIIPGKAKLLWLMGPKQFMD</sequence>
<dbReference type="SMART" id="SM00855">
    <property type="entry name" value="PGAM"/>
    <property type="match status" value="1"/>
</dbReference>
<reference evidence="2 3" key="1">
    <citation type="submission" date="2017-11" db="EMBL/GenBank/DDBJ databases">
        <title>Isolation and Characterization of Family Methanocellaceae Species from Potential Methane Hydrate Area Offshore Southwestern Taiwan.</title>
        <authorList>
            <person name="Zhang W.-L."/>
            <person name="Chen W.-C."/>
            <person name="Lai M.-C."/>
            <person name="Chen S.-C."/>
        </authorList>
    </citation>
    <scope>NUCLEOTIDE SEQUENCE [LARGE SCALE GENOMIC DNA]</scope>
    <source>
        <strain evidence="2 3">CWC-04</strain>
    </source>
</reference>
<dbReference type="PANTHER" id="PTHR20935:SF0">
    <property type="entry name" value="SERINE_THREONINE-PROTEIN PHOSPHATASE PGAM5, MITOCHONDRIAL"/>
    <property type="match status" value="1"/>
</dbReference>
<keyword evidence="3" id="KW-1185">Reference proteome</keyword>
<dbReference type="SUPFAM" id="SSF53254">
    <property type="entry name" value="Phosphoglycerate mutase-like"/>
    <property type="match status" value="1"/>
</dbReference>
<dbReference type="GO" id="GO:0101006">
    <property type="term" value="F:protein histidine phosphatase activity"/>
    <property type="evidence" value="ECO:0007669"/>
    <property type="project" value="InterPro"/>
</dbReference>
<dbReference type="PANTHER" id="PTHR20935">
    <property type="entry name" value="PHOSPHOGLYCERATE MUTASE-RELATED"/>
    <property type="match status" value="1"/>
</dbReference>
<protein>
    <submittedName>
        <fullName evidence="2">Phosphohistidine phosphatase SixA</fullName>
    </submittedName>
</protein>
<evidence type="ECO:0000313" key="2">
    <source>
        <dbReference type="EMBL" id="MCD1293615.1"/>
    </source>
</evidence>
<dbReference type="Gene3D" id="3.40.50.1240">
    <property type="entry name" value="Phosphoglycerate mutase-like"/>
    <property type="match status" value="1"/>
</dbReference>
<organism evidence="2 3">
    <name type="scientific">Methanooceanicella nereidis</name>
    <dbReference type="NCBI Taxonomy" id="2052831"/>
    <lineage>
        <taxon>Archaea</taxon>
        <taxon>Methanobacteriati</taxon>
        <taxon>Methanobacteriota</taxon>
        <taxon>Stenosarchaea group</taxon>
        <taxon>Methanomicrobia</taxon>
        <taxon>Methanocellales</taxon>
        <taxon>Methanocellaceae</taxon>
        <taxon>Methanooceanicella</taxon>
    </lineage>
</organism>
<dbReference type="InterPro" id="IPR013078">
    <property type="entry name" value="His_Pase_superF_clade-1"/>
</dbReference>